<dbReference type="AlphaFoldDB" id="A0A3A5H382"/>
<dbReference type="InterPro" id="IPR034291">
    <property type="entry name" value="TMP_synthase"/>
</dbReference>
<dbReference type="EMBL" id="QYRP01000002">
    <property type="protein sequence ID" value="RJS45233.1"/>
    <property type="molecule type" value="Genomic_DNA"/>
</dbReference>
<evidence type="ECO:0000256" key="5">
    <source>
        <dbReference type="ARBA" id="ARBA00022842"/>
    </source>
</evidence>
<evidence type="ECO:0000256" key="9">
    <source>
        <dbReference type="ARBA" id="ARBA00047883"/>
    </source>
</evidence>
<comment type="caution">
    <text evidence="14">The sequence shown here is derived from an EMBL/GenBank/DDBJ whole genome shotgun (WGS) entry which is preliminary data.</text>
</comment>
<dbReference type="PANTHER" id="PTHR20857:SF15">
    <property type="entry name" value="THIAMINE-PHOSPHATE SYNTHASE"/>
    <property type="match status" value="1"/>
</dbReference>
<evidence type="ECO:0000256" key="3">
    <source>
        <dbReference type="ARBA" id="ARBA00022679"/>
    </source>
</evidence>
<feature type="binding site" evidence="10">
    <location>
        <position position="60"/>
    </location>
    <ligand>
        <name>4-amino-2-methyl-5-(diphosphooxymethyl)pyrimidine</name>
        <dbReference type="ChEBI" id="CHEBI:57841"/>
    </ligand>
</feature>
<dbReference type="NCBIfam" id="TIGR00693">
    <property type="entry name" value="thiE"/>
    <property type="match status" value="1"/>
</dbReference>
<dbReference type="GO" id="GO:0009229">
    <property type="term" value="P:thiamine diphosphate biosynthetic process"/>
    <property type="evidence" value="ECO:0007669"/>
    <property type="project" value="UniProtKB-UniRule"/>
</dbReference>
<feature type="domain" description="Thiamine phosphate synthase/TenI" evidence="13">
    <location>
        <begin position="12"/>
        <end position="188"/>
    </location>
</feature>
<feature type="binding site" evidence="10">
    <location>
        <begin position="30"/>
        <end position="34"/>
    </location>
    <ligand>
        <name>4-amino-2-methyl-5-(diphosphooxymethyl)pyrimidine</name>
        <dbReference type="ChEBI" id="CHEBI:57841"/>
    </ligand>
</feature>
<evidence type="ECO:0000256" key="10">
    <source>
        <dbReference type="HAMAP-Rule" id="MF_00097"/>
    </source>
</evidence>
<keyword evidence="5 10" id="KW-0460">Magnesium</keyword>
<comment type="catalytic activity">
    <reaction evidence="7 10 11">
        <text>4-methyl-5-(2-phosphooxyethyl)-thiazole + 4-amino-2-methyl-5-(diphosphooxymethyl)pyrimidine + H(+) = thiamine phosphate + diphosphate</text>
        <dbReference type="Rhea" id="RHEA:22328"/>
        <dbReference type="ChEBI" id="CHEBI:15378"/>
        <dbReference type="ChEBI" id="CHEBI:33019"/>
        <dbReference type="ChEBI" id="CHEBI:37575"/>
        <dbReference type="ChEBI" id="CHEBI:57841"/>
        <dbReference type="ChEBI" id="CHEBI:58296"/>
        <dbReference type="EC" id="2.5.1.3"/>
    </reaction>
</comment>
<comment type="similarity">
    <text evidence="10 11">Belongs to the thiamine-phosphate synthase family.</text>
</comment>
<comment type="catalytic activity">
    <reaction evidence="9 10 11">
        <text>2-[(2R,5Z)-2-carboxy-4-methylthiazol-5(2H)-ylidene]ethyl phosphate + 4-amino-2-methyl-5-(diphosphooxymethyl)pyrimidine + 2 H(+) = thiamine phosphate + CO2 + diphosphate</text>
        <dbReference type="Rhea" id="RHEA:47844"/>
        <dbReference type="ChEBI" id="CHEBI:15378"/>
        <dbReference type="ChEBI" id="CHEBI:16526"/>
        <dbReference type="ChEBI" id="CHEBI:33019"/>
        <dbReference type="ChEBI" id="CHEBI:37575"/>
        <dbReference type="ChEBI" id="CHEBI:57841"/>
        <dbReference type="ChEBI" id="CHEBI:62899"/>
        <dbReference type="EC" id="2.5.1.3"/>
    </reaction>
</comment>
<keyword evidence="4 10" id="KW-0479">Metal-binding</keyword>
<keyword evidence="6 10" id="KW-0784">Thiamine biosynthesis</keyword>
<evidence type="ECO:0000259" key="13">
    <source>
        <dbReference type="Pfam" id="PF02581"/>
    </source>
</evidence>
<dbReference type="CDD" id="cd00564">
    <property type="entry name" value="TMP_TenI"/>
    <property type="match status" value="1"/>
</dbReference>
<feature type="binding site" evidence="10">
    <location>
        <position position="108"/>
    </location>
    <ligand>
        <name>4-amino-2-methyl-5-(diphosphooxymethyl)pyrimidine</name>
        <dbReference type="ChEBI" id="CHEBI:57841"/>
    </ligand>
</feature>
<evidence type="ECO:0000256" key="4">
    <source>
        <dbReference type="ARBA" id="ARBA00022723"/>
    </source>
</evidence>
<dbReference type="GO" id="GO:0004789">
    <property type="term" value="F:thiamine-phosphate diphosphorylase activity"/>
    <property type="evidence" value="ECO:0007669"/>
    <property type="project" value="UniProtKB-UniRule"/>
</dbReference>
<feature type="binding site" evidence="10">
    <location>
        <position position="165"/>
    </location>
    <ligand>
        <name>2-[(2R,5Z)-2-carboxy-4-methylthiazol-5(2H)-ylidene]ethyl phosphate</name>
        <dbReference type="ChEBI" id="CHEBI:62899"/>
    </ligand>
</feature>
<evidence type="ECO:0000256" key="7">
    <source>
        <dbReference type="ARBA" id="ARBA00047334"/>
    </source>
</evidence>
<feature type="binding site" evidence="10">
    <location>
        <position position="61"/>
    </location>
    <ligand>
        <name>Mg(2+)</name>
        <dbReference type="ChEBI" id="CHEBI:18420"/>
    </ligand>
</feature>
<evidence type="ECO:0000313" key="14">
    <source>
        <dbReference type="EMBL" id="RJS45233.1"/>
    </source>
</evidence>
<dbReference type="Gene3D" id="3.20.20.70">
    <property type="entry name" value="Aldolase class I"/>
    <property type="match status" value="1"/>
</dbReference>
<reference evidence="15" key="1">
    <citation type="submission" date="2018-09" db="EMBL/GenBank/DDBJ databases">
        <authorList>
            <person name="Zhu H."/>
        </authorList>
    </citation>
    <scope>NUCLEOTIDE SEQUENCE [LARGE SCALE GENOMIC DNA]</scope>
    <source>
        <strain evidence="15">K1W22B-1</strain>
    </source>
</reference>
<feature type="binding site" evidence="10">
    <location>
        <begin position="134"/>
        <end position="136"/>
    </location>
    <ligand>
        <name>2-[(2R,5Z)-2-carboxy-4-methylthiazol-5(2H)-ylidene]ethyl phosphate</name>
        <dbReference type="ChEBI" id="CHEBI:62899"/>
    </ligand>
</feature>
<dbReference type="GO" id="GO:0000287">
    <property type="term" value="F:magnesium ion binding"/>
    <property type="evidence" value="ECO:0007669"/>
    <property type="project" value="UniProtKB-UniRule"/>
</dbReference>
<dbReference type="GO" id="GO:0009228">
    <property type="term" value="P:thiamine biosynthetic process"/>
    <property type="evidence" value="ECO:0007669"/>
    <property type="project" value="UniProtKB-KW"/>
</dbReference>
<comment type="cofactor">
    <cofactor evidence="10">
        <name>Mg(2+)</name>
        <dbReference type="ChEBI" id="CHEBI:18420"/>
    </cofactor>
    <text evidence="10">Binds 1 Mg(2+) ion per subunit.</text>
</comment>
<dbReference type="GO" id="GO:0005737">
    <property type="term" value="C:cytoplasm"/>
    <property type="evidence" value="ECO:0007669"/>
    <property type="project" value="TreeGrafter"/>
</dbReference>
<dbReference type="PANTHER" id="PTHR20857">
    <property type="entry name" value="THIAMINE-PHOSPHATE PYROPHOSPHORYLASE"/>
    <property type="match status" value="1"/>
</dbReference>
<comment type="function">
    <text evidence="1 10">Condenses 4-methyl-5-(beta-hydroxyethyl)thiazole monophosphate (THZ-P) and 2-methyl-4-amino-5-hydroxymethyl pyrimidine pyrophosphate (HMP-PP) to form thiamine monophosphate (TMP).</text>
</comment>
<evidence type="ECO:0000256" key="12">
    <source>
        <dbReference type="RuleBase" id="RU004253"/>
    </source>
</evidence>
<keyword evidence="15" id="KW-1185">Reference proteome</keyword>
<evidence type="ECO:0000256" key="6">
    <source>
        <dbReference type="ARBA" id="ARBA00022977"/>
    </source>
</evidence>
<dbReference type="Proteomes" id="UP000276542">
    <property type="component" value="Unassembled WGS sequence"/>
</dbReference>
<evidence type="ECO:0000256" key="1">
    <source>
        <dbReference type="ARBA" id="ARBA00003814"/>
    </source>
</evidence>
<comment type="catalytic activity">
    <reaction evidence="8 10 11">
        <text>2-(2-carboxy-4-methylthiazol-5-yl)ethyl phosphate + 4-amino-2-methyl-5-(diphosphooxymethyl)pyrimidine + 2 H(+) = thiamine phosphate + CO2 + diphosphate</text>
        <dbReference type="Rhea" id="RHEA:47848"/>
        <dbReference type="ChEBI" id="CHEBI:15378"/>
        <dbReference type="ChEBI" id="CHEBI:16526"/>
        <dbReference type="ChEBI" id="CHEBI:33019"/>
        <dbReference type="ChEBI" id="CHEBI:37575"/>
        <dbReference type="ChEBI" id="CHEBI:57841"/>
        <dbReference type="ChEBI" id="CHEBI:62890"/>
        <dbReference type="EC" id="2.5.1.3"/>
    </reaction>
</comment>
<gene>
    <name evidence="10 14" type="primary">thiE</name>
    <name evidence="14" type="ORF">D4739_02675</name>
</gene>
<dbReference type="Pfam" id="PF02581">
    <property type="entry name" value="TMP-TENI"/>
    <property type="match status" value="1"/>
</dbReference>
<accession>A0A3A5H382</accession>
<name>A0A3A5H382_9ACTN</name>
<dbReference type="InterPro" id="IPR036206">
    <property type="entry name" value="ThiamineP_synth_sf"/>
</dbReference>
<comment type="pathway">
    <text evidence="2 10 12">Cofactor biosynthesis; thiamine diphosphate biosynthesis; thiamine phosphate from 4-amino-2-methyl-5-diphosphomethylpyrimidine and 4-methyl-5-(2-phosphoethyl)-thiazole: step 1/1.</text>
</comment>
<dbReference type="UniPathway" id="UPA00060">
    <property type="reaction ID" value="UER00141"/>
</dbReference>
<protein>
    <recommendedName>
        <fullName evidence="10">Thiamine-phosphate synthase</fullName>
        <shortName evidence="10">TP synthase</shortName>
        <shortName evidence="10">TPS</shortName>
        <ecNumber evidence="10">2.5.1.3</ecNumber>
    </recommendedName>
    <alternativeName>
        <fullName evidence="10">Thiamine-phosphate pyrophosphorylase</fullName>
        <shortName evidence="10">TMP pyrophosphorylase</shortName>
        <shortName evidence="10">TMP-PPase</shortName>
    </alternativeName>
</protein>
<keyword evidence="3 10" id="KW-0808">Transferase</keyword>
<sequence>MNPRLMCLVSSTDNLSLLPALAMAGVDTFQVRDKDLERAGLIELTAHVMALVPAARVIVNDRIDVALMIGADGVHLGASDMAVADARRLADRASGRRFLMGPFLIGATCRTAADVAAAAAAGADYAGVGPVFATTSKAGLPSPLGLDGLAAAGMHSPIPALGIGGITTDNVEDVMAAGADGVAVIGGIWNAPDPVAAARALAAAVRPEQVTV</sequence>
<dbReference type="EC" id="2.5.1.3" evidence="10"/>
<dbReference type="HAMAP" id="MF_00097">
    <property type="entry name" value="TMP_synthase"/>
    <property type="match status" value="1"/>
</dbReference>
<evidence type="ECO:0000313" key="15">
    <source>
        <dbReference type="Proteomes" id="UP000276542"/>
    </source>
</evidence>
<dbReference type="InterPro" id="IPR022998">
    <property type="entry name" value="ThiamineP_synth_TenI"/>
</dbReference>
<evidence type="ECO:0000256" key="2">
    <source>
        <dbReference type="ARBA" id="ARBA00005165"/>
    </source>
</evidence>
<dbReference type="SUPFAM" id="SSF51391">
    <property type="entry name" value="Thiamin phosphate synthase"/>
    <property type="match status" value="1"/>
</dbReference>
<feature type="binding site" evidence="10">
    <location>
        <position position="80"/>
    </location>
    <ligand>
        <name>Mg(2+)</name>
        <dbReference type="ChEBI" id="CHEBI:18420"/>
    </ligand>
</feature>
<comment type="caution">
    <text evidence="10">Lacks conserved residue(s) required for the propagation of feature annotation.</text>
</comment>
<dbReference type="InterPro" id="IPR013785">
    <property type="entry name" value="Aldolase_TIM"/>
</dbReference>
<feature type="binding site" evidence="10">
    <location>
        <position position="137"/>
    </location>
    <ligand>
        <name>4-amino-2-methyl-5-(diphosphooxymethyl)pyrimidine</name>
        <dbReference type="ChEBI" id="CHEBI:57841"/>
    </ligand>
</feature>
<evidence type="ECO:0000256" key="11">
    <source>
        <dbReference type="RuleBase" id="RU003826"/>
    </source>
</evidence>
<evidence type="ECO:0000256" key="8">
    <source>
        <dbReference type="ARBA" id="ARBA00047851"/>
    </source>
</evidence>
<proteinExistence type="inferred from homology"/>
<organism evidence="14 15">
    <name type="scientific">Nocardioides cavernaquae</name>
    <dbReference type="NCBI Taxonomy" id="2321396"/>
    <lineage>
        <taxon>Bacteria</taxon>
        <taxon>Bacillati</taxon>
        <taxon>Actinomycetota</taxon>
        <taxon>Actinomycetes</taxon>
        <taxon>Propionibacteriales</taxon>
        <taxon>Nocardioidaceae</taxon>
        <taxon>Nocardioides</taxon>
    </lineage>
</organism>